<evidence type="ECO:0000313" key="2">
    <source>
        <dbReference type="EMBL" id="KAF3707669.1"/>
    </source>
</evidence>
<keyword evidence="1" id="KW-0732">Signal</keyword>
<keyword evidence="3" id="KW-1185">Reference proteome</keyword>
<organism evidence="2 3">
    <name type="scientific">Channa argus</name>
    <name type="common">Northern snakehead</name>
    <name type="synonym">Ophicephalus argus</name>
    <dbReference type="NCBI Taxonomy" id="215402"/>
    <lineage>
        <taxon>Eukaryota</taxon>
        <taxon>Metazoa</taxon>
        <taxon>Chordata</taxon>
        <taxon>Craniata</taxon>
        <taxon>Vertebrata</taxon>
        <taxon>Euteleostomi</taxon>
        <taxon>Actinopterygii</taxon>
        <taxon>Neopterygii</taxon>
        <taxon>Teleostei</taxon>
        <taxon>Neoteleostei</taxon>
        <taxon>Acanthomorphata</taxon>
        <taxon>Anabantaria</taxon>
        <taxon>Anabantiformes</taxon>
        <taxon>Channoidei</taxon>
        <taxon>Channidae</taxon>
        <taxon>Channa</taxon>
    </lineage>
</organism>
<reference evidence="3" key="2">
    <citation type="submission" date="2019-02" db="EMBL/GenBank/DDBJ databases">
        <title>Opniocepnalus argus Var Kimnra genome.</title>
        <authorList>
            <person name="Zhou C."/>
            <person name="Xiao S."/>
        </authorList>
    </citation>
    <scope>NUCLEOTIDE SEQUENCE [LARGE SCALE GENOMIC DNA]</scope>
</reference>
<proteinExistence type="predicted"/>
<sequence length="61" mass="7080">MWFLSLVFISGLLQLSKTEKKTKLQQVMYKDLLLSDCNVLKFRKEKKYNSGSSQHPCPADD</sequence>
<dbReference type="AlphaFoldDB" id="A0A6G1QZC1"/>
<gene>
    <name evidence="2" type="ORF">EXN66_Car000842</name>
</gene>
<protein>
    <submittedName>
        <fullName evidence="2">Uncharacterized protein</fullName>
    </submittedName>
</protein>
<evidence type="ECO:0000313" key="3">
    <source>
        <dbReference type="Proteomes" id="UP000503349"/>
    </source>
</evidence>
<evidence type="ECO:0000256" key="1">
    <source>
        <dbReference type="SAM" id="SignalP"/>
    </source>
</evidence>
<reference evidence="2 3" key="1">
    <citation type="submission" date="2019-02" db="EMBL/GenBank/DDBJ databases">
        <title>Opniocepnalus argus genome.</title>
        <authorList>
            <person name="Zhou C."/>
            <person name="Xiao S."/>
        </authorList>
    </citation>
    <scope>NUCLEOTIDE SEQUENCE [LARGE SCALE GENOMIC DNA]</scope>
    <source>
        <strain evidence="2">OARG1902GOOAL</strain>
        <tissue evidence="2">Muscle</tissue>
    </source>
</reference>
<feature type="signal peptide" evidence="1">
    <location>
        <begin position="1"/>
        <end position="18"/>
    </location>
</feature>
<accession>A0A6G1QZC1</accession>
<dbReference type="Proteomes" id="UP000503349">
    <property type="component" value="Chromosome 1"/>
</dbReference>
<feature type="chain" id="PRO_5026048218" evidence="1">
    <location>
        <begin position="19"/>
        <end position="61"/>
    </location>
</feature>
<name>A0A6G1QZC1_CHAAH</name>
<dbReference type="EMBL" id="CM015712">
    <property type="protein sequence ID" value="KAF3707669.1"/>
    <property type="molecule type" value="Genomic_DNA"/>
</dbReference>